<dbReference type="OrthoDB" id="10251809at2759"/>
<accession>E4ZGS9</accession>
<keyword evidence="1" id="KW-0812">Transmembrane</keyword>
<dbReference type="PANTHER" id="PTHR23244:SF497">
    <property type="entry name" value="WALL ANCHORED PROTEIN, PUTATIVE-RELATED"/>
    <property type="match status" value="1"/>
</dbReference>
<dbReference type="SUPFAM" id="SSF50965">
    <property type="entry name" value="Galactose oxidase, central domain"/>
    <property type="match status" value="1"/>
</dbReference>
<reference evidence="4" key="1">
    <citation type="journal article" date="2011" name="Nat. Commun.">
        <title>Effector diversification within compartments of the Leptosphaeria maculans genome affected by Repeat-Induced Point mutations.</title>
        <authorList>
            <person name="Rouxel T."/>
            <person name="Grandaubert J."/>
            <person name="Hane J.K."/>
            <person name="Hoede C."/>
            <person name="van de Wouw A.P."/>
            <person name="Couloux A."/>
            <person name="Dominguez V."/>
            <person name="Anthouard V."/>
            <person name="Bally P."/>
            <person name="Bourras S."/>
            <person name="Cozijnsen A.J."/>
            <person name="Ciuffetti L.M."/>
            <person name="Degrave A."/>
            <person name="Dilmaghani A."/>
            <person name="Duret L."/>
            <person name="Fudal I."/>
            <person name="Goodwin S.B."/>
            <person name="Gout L."/>
            <person name="Glaser N."/>
            <person name="Linglin J."/>
            <person name="Kema G.H.J."/>
            <person name="Lapalu N."/>
            <person name="Lawrence C.B."/>
            <person name="May K."/>
            <person name="Meyer M."/>
            <person name="Ollivier B."/>
            <person name="Poulain J."/>
            <person name="Schoch C.L."/>
            <person name="Simon A."/>
            <person name="Spatafora J.W."/>
            <person name="Stachowiak A."/>
            <person name="Turgeon B.G."/>
            <person name="Tyler B.M."/>
            <person name="Vincent D."/>
            <person name="Weissenbach J."/>
            <person name="Amselem J."/>
            <person name="Quesneville H."/>
            <person name="Oliver R.P."/>
            <person name="Wincker P."/>
            <person name="Balesdent M.-H."/>
            <person name="Howlett B.J."/>
        </authorList>
    </citation>
    <scope>NUCLEOTIDE SEQUENCE [LARGE SCALE GENOMIC DNA]</scope>
    <source>
        <strain evidence="4">JN3 / isolate v23.1.3 / race Av1-4-5-6-7-8</strain>
    </source>
</reference>
<keyword evidence="1" id="KW-1133">Transmembrane helix</keyword>
<dbReference type="AlphaFoldDB" id="E4ZGS9"/>
<keyword evidence="1" id="KW-0472">Membrane</keyword>
<proteinExistence type="predicted"/>
<name>E4ZGS9_LEPMJ</name>
<dbReference type="Gene3D" id="2.120.10.80">
    <property type="entry name" value="Kelch-type beta propeller"/>
    <property type="match status" value="1"/>
</dbReference>
<evidence type="ECO:0000256" key="1">
    <source>
        <dbReference type="SAM" id="Phobius"/>
    </source>
</evidence>
<dbReference type="eggNOG" id="ENOG502RYK4">
    <property type="taxonomic scope" value="Eukaryota"/>
</dbReference>
<evidence type="ECO:0000256" key="2">
    <source>
        <dbReference type="SAM" id="SignalP"/>
    </source>
</evidence>
<feature type="transmembrane region" description="Helical" evidence="1">
    <location>
        <begin position="520"/>
        <end position="544"/>
    </location>
</feature>
<gene>
    <name evidence="3" type="ORF">LEMA_P066250.1</name>
</gene>
<sequence length="666" mass="73633">MDAKVLFCRLLSLSILIQLSEAQLPSVWKPDDIITFFCSRWYHQSVVKNDVLHVYGGIQTFNVPDLSVKSTNNTLGHNPFLLQVDLANSWDWQKNMSWHSINVAENPKTGAHVRHAMVNGAMYAGPYNSTNIWTYGGTTFRGNKSFLDSDKPYANQYPLWSFDDETNNWDQFDLGQLTTPSRGLSAQAPDQGLAFYLNGQIDNGTEPNTWAGGDSISLLEGMMVIDLAHQTARNVSTSSLRTSQPRSSGAMQYVPGVGDSGVLVALGGRMYGGMRTLTSQDKGSLLTFDTIDVYDIASYSVDSGANGTWHQQRASGDIPPPRIDTCTVVASAPDNSTHNIYLYGGWVRMVFLTAHKAYADIGKDPTGNENKWYDDIYVLTLPSFTWIKMYQAESPRYGHTCHLVGRQLLTIGGHNVRRNQTNMCDWETQSIAILDLPSMTWGSVFNATNGEYELSPAIVEKVGGTSRGGAAMKQPVVGWSSPKLESIMSSTRIYSNVNGTIDIIRATPTTSITRTNKRTAIIAGATATAVLFLFINCVTWILYLRRRRQSIDGLTKQTIDDRDWPEIQEVEGKAKFELSPDEKRIYEMKGEDWRHEAPDTRVRAEADPGNAVTHAFELPATNFSKDGKWGVPIIKEPTPCSSRRASTVAGGTVVSIVARKDSSDMA</sequence>
<feature type="signal peptide" evidence="2">
    <location>
        <begin position="1"/>
        <end position="22"/>
    </location>
</feature>
<dbReference type="HOGENOM" id="CLU_012508_2_2_1"/>
<dbReference type="InterPro" id="IPR015915">
    <property type="entry name" value="Kelch-typ_b-propeller"/>
</dbReference>
<dbReference type="PANTHER" id="PTHR23244">
    <property type="entry name" value="KELCH REPEAT DOMAIN"/>
    <property type="match status" value="1"/>
</dbReference>
<dbReference type="InParanoid" id="E4ZGS9"/>
<dbReference type="InterPro" id="IPR011043">
    <property type="entry name" value="Gal_Oxase/kelch_b-propeller"/>
</dbReference>
<keyword evidence="2" id="KW-0732">Signal</keyword>
<dbReference type="VEuPathDB" id="FungiDB:LEMA_P066250.1"/>
<keyword evidence="4" id="KW-1185">Reference proteome</keyword>
<evidence type="ECO:0000313" key="4">
    <source>
        <dbReference type="Proteomes" id="UP000002668"/>
    </source>
</evidence>
<organism evidence="3 4">
    <name type="scientific">Leptosphaeria maculans (strain JN3 / isolate v23.1.3 / race Av1-4-5-6-7-8)</name>
    <name type="common">Blackleg fungus</name>
    <name type="synonym">Phoma lingam</name>
    <dbReference type="NCBI Taxonomy" id="985895"/>
    <lineage>
        <taxon>Eukaryota</taxon>
        <taxon>Fungi</taxon>
        <taxon>Dikarya</taxon>
        <taxon>Ascomycota</taxon>
        <taxon>Pezizomycotina</taxon>
        <taxon>Dothideomycetes</taxon>
        <taxon>Pleosporomycetidae</taxon>
        <taxon>Pleosporales</taxon>
        <taxon>Pleosporineae</taxon>
        <taxon>Leptosphaeriaceae</taxon>
        <taxon>Plenodomus</taxon>
        <taxon>Plenodomus lingam/Leptosphaeria maculans species complex</taxon>
    </lineage>
</organism>
<dbReference type="Proteomes" id="UP000002668">
    <property type="component" value="Genome"/>
</dbReference>
<evidence type="ECO:0000313" key="3">
    <source>
        <dbReference type="EMBL" id="CBX90499.1"/>
    </source>
</evidence>
<dbReference type="OMA" id="GKRQMIT"/>
<feature type="chain" id="PRO_5003192903" description="Kelch repeat protein" evidence="2">
    <location>
        <begin position="23"/>
        <end position="666"/>
    </location>
</feature>
<dbReference type="STRING" id="985895.E4ZGS9"/>
<evidence type="ECO:0008006" key="5">
    <source>
        <dbReference type="Google" id="ProtNLM"/>
    </source>
</evidence>
<dbReference type="EMBL" id="FP929064">
    <property type="protein sequence ID" value="CBX90499.1"/>
    <property type="molecule type" value="Genomic_DNA"/>
</dbReference>
<protein>
    <recommendedName>
        <fullName evidence="5">Kelch repeat protein</fullName>
    </recommendedName>
</protein>